<evidence type="ECO:0000259" key="5">
    <source>
        <dbReference type="Pfam" id="PF25989"/>
    </source>
</evidence>
<dbReference type="RefSeq" id="WP_321561090.1">
    <property type="nucleotide sequence ID" value="NZ_CP139558.1"/>
</dbReference>
<dbReference type="InterPro" id="IPR058647">
    <property type="entry name" value="BSH_CzcB-like"/>
</dbReference>
<dbReference type="NCBIfam" id="TIGR01730">
    <property type="entry name" value="RND_mfp"/>
    <property type="match status" value="1"/>
</dbReference>
<gene>
    <name evidence="6" type="ORF">SNE25_21640</name>
</gene>
<dbReference type="InterPro" id="IPR006143">
    <property type="entry name" value="RND_pump_MFP"/>
</dbReference>
<organism evidence="6 7">
    <name type="scientific">Mucilaginibacter sabulilitoris</name>
    <dbReference type="NCBI Taxonomy" id="1173583"/>
    <lineage>
        <taxon>Bacteria</taxon>
        <taxon>Pseudomonadati</taxon>
        <taxon>Bacteroidota</taxon>
        <taxon>Sphingobacteriia</taxon>
        <taxon>Sphingobacteriales</taxon>
        <taxon>Sphingobacteriaceae</taxon>
        <taxon>Mucilaginibacter</taxon>
    </lineage>
</organism>
<sequence length="368" mass="39882">MKKILYIPAFIFLAACSSKQPKDKAAQLAQLKKQQADLNSKITKLQAEIGSNDSSKTTDVSTVAIKPAQFTNYVQIQGKIDAQDNVVAYPQAQATITSLYAKVGQHVSKGQTLAQLDNKVLLQNIAQSEAQVNLNDQLFQRQKNLWDQKIGTEVQFLQAQTNLQASKKALASLKQQADLYRIVSPISGTVDQMDLKLGQVAMPGQTGIRVVNADVLKVKADVPESYAGSVNTGNQVKILVPDANDSLITKVTFAAKVIDPTSRSFGVEVKLPERKTLRPNMTAIIQIANYTKANTFVVPVKAILKSETGDYVYLNQNGTAKKVNVKAGTTYSGNTEILSGLKNGDELVTEGATEIEDGDKIKVLQSAN</sequence>
<dbReference type="InterPro" id="IPR058792">
    <property type="entry name" value="Beta-barrel_RND_2"/>
</dbReference>
<evidence type="ECO:0000259" key="2">
    <source>
        <dbReference type="Pfam" id="PF25893"/>
    </source>
</evidence>
<feature type="domain" description="CzcB-like barrel-sandwich hybrid" evidence="4">
    <location>
        <begin position="89"/>
        <end position="201"/>
    </location>
</feature>
<comment type="similarity">
    <text evidence="1">Belongs to the membrane fusion protein (MFP) (TC 8.A.1) family.</text>
</comment>
<dbReference type="Proteomes" id="UP001324380">
    <property type="component" value="Chromosome"/>
</dbReference>
<dbReference type="InterPro" id="IPR058637">
    <property type="entry name" value="YknX-like_C"/>
</dbReference>
<dbReference type="PANTHER" id="PTHR30469">
    <property type="entry name" value="MULTIDRUG RESISTANCE PROTEIN MDTA"/>
    <property type="match status" value="1"/>
</dbReference>
<evidence type="ECO:0000259" key="3">
    <source>
        <dbReference type="Pfam" id="PF25954"/>
    </source>
</evidence>
<dbReference type="EMBL" id="CP139558">
    <property type="protein sequence ID" value="WPU91924.1"/>
    <property type="molecule type" value="Genomic_DNA"/>
</dbReference>
<accession>A0ABZ0TJN1</accession>
<evidence type="ECO:0000256" key="1">
    <source>
        <dbReference type="ARBA" id="ARBA00009477"/>
    </source>
</evidence>
<dbReference type="Pfam" id="PF25893">
    <property type="entry name" value="HH_CzcB"/>
    <property type="match status" value="1"/>
</dbReference>
<dbReference type="Pfam" id="PF25973">
    <property type="entry name" value="BSH_CzcB"/>
    <property type="match status" value="1"/>
</dbReference>
<proteinExistence type="inferred from homology"/>
<dbReference type="Gene3D" id="2.40.50.100">
    <property type="match status" value="1"/>
</dbReference>
<dbReference type="SUPFAM" id="SSF111369">
    <property type="entry name" value="HlyD-like secretion proteins"/>
    <property type="match status" value="1"/>
</dbReference>
<evidence type="ECO:0000259" key="4">
    <source>
        <dbReference type="Pfam" id="PF25973"/>
    </source>
</evidence>
<evidence type="ECO:0000313" key="6">
    <source>
        <dbReference type="EMBL" id="WPU91924.1"/>
    </source>
</evidence>
<dbReference type="Pfam" id="PF25989">
    <property type="entry name" value="YknX_C"/>
    <property type="match status" value="1"/>
</dbReference>
<name>A0ABZ0TJN1_9SPHI</name>
<dbReference type="Gene3D" id="1.10.287.470">
    <property type="entry name" value="Helix hairpin bin"/>
    <property type="match status" value="1"/>
</dbReference>
<dbReference type="Gene3D" id="2.40.420.20">
    <property type="match status" value="1"/>
</dbReference>
<reference evidence="6 7" key="1">
    <citation type="submission" date="2023-11" db="EMBL/GenBank/DDBJ databases">
        <title>Analysis of the Genomes of Mucilaginibacter gossypii cycad 4 and M. sabulilitoris SNA2: microbes with the potential for plant growth promotion.</title>
        <authorList>
            <person name="Hirsch A.M."/>
            <person name="Humm E."/>
            <person name="Rubbi M."/>
            <person name="Del Vecchio G."/>
            <person name="Ha S.M."/>
            <person name="Pellegrini M."/>
            <person name="Gunsalus R.P."/>
        </authorList>
    </citation>
    <scope>NUCLEOTIDE SEQUENCE [LARGE SCALE GENOMIC DNA]</scope>
    <source>
        <strain evidence="6 7">SNA2</strain>
    </source>
</reference>
<dbReference type="PROSITE" id="PS51257">
    <property type="entry name" value="PROKAR_LIPOPROTEIN"/>
    <property type="match status" value="1"/>
</dbReference>
<evidence type="ECO:0000313" key="7">
    <source>
        <dbReference type="Proteomes" id="UP001324380"/>
    </source>
</evidence>
<keyword evidence="7" id="KW-1185">Reference proteome</keyword>
<dbReference type="PANTHER" id="PTHR30469:SF15">
    <property type="entry name" value="HLYD FAMILY OF SECRETION PROTEINS"/>
    <property type="match status" value="1"/>
</dbReference>
<protein>
    <submittedName>
        <fullName evidence="6">Efflux RND transporter periplasmic adaptor subunit</fullName>
    </submittedName>
</protein>
<feature type="domain" description="YknX-like C-terminal permuted SH3-like" evidence="5">
    <location>
        <begin position="297"/>
        <end position="363"/>
    </location>
</feature>
<feature type="domain" description="CusB-like beta-barrel" evidence="3">
    <location>
        <begin position="218"/>
        <end position="288"/>
    </location>
</feature>
<feature type="domain" description="CzcB-like alpha-helical hairpin" evidence="2">
    <location>
        <begin position="126"/>
        <end position="176"/>
    </location>
</feature>
<dbReference type="Pfam" id="PF25954">
    <property type="entry name" value="Beta-barrel_RND_2"/>
    <property type="match status" value="1"/>
</dbReference>
<dbReference type="Gene3D" id="2.40.30.170">
    <property type="match status" value="1"/>
</dbReference>
<dbReference type="InterPro" id="IPR058648">
    <property type="entry name" value="HH_CzcB-like"/>
</dbReference>